<reference evidence="2" key="1">
    <citation type="submission" date="2014-09" db="EMBL/GenBank/DDBJ databases">
        <authorList>
            <person name="Mudge J."/>
            <person name="Ramaraj T."/>
            <person name="Lindquist I.E."/>
            <person name="Bharti A.K."/>
            <person name="Sundararajan A."/>
            <person name="Cameron C.T."/>
            <person name="Woodward J.E."/>
            <person name="May G.D."/>
            <person name="Brubaker C."/>
            <person name="Broadhvest J."/>
            <person name="Wilkins T.A."/>
        </authorList>
    </citation>
    <scope>NUCLEOTIDE SEQUENCE</scope>
    <source>
        <strain evidence="2">cv. AKA8401</strain>
    </source>
</reference>
<evidence type="ECO:0000313" key="1">
    <source>
        <dbReference type="EMBL" id="KHG14796.1"/>
    </source>
</evidence>
<sequence>MTQPCDGQGQFGPCRLHGRVYPH</sequence>
<protein>
    <submittedName>
        <fullName evidence="1">Uncharacterized protein</fullName>
    </submittedName>
</protein>
<dbReference type="Proteomes" id="UP000032142">
    <property type="component" value="Unassembled WGS sequence"/>
</dbReference>
<name>A0A0B0NUT4_GOSAR</name>
<proteinExistence type="predicted"/>
<gene>
    <name evidence="1" type="ORF">F383_04377</name>
</gene>
<keyword evidence="2" id="KW-1185">Reference proteome</keyword>
<organism evidence="1 2">
    <name type="scientific">Gossypium arboreum</name>
    <name type="common">Tree cotton</name>
    <name type="synonym">Gossypium nanking</name>
    <dbReference type="NCBI Taxonomy" id="29729"/>
    <lineage>
        <taxon>Eukaryota</taxon>
        <taxon>Viridiplantae</taxon>
        <taxon>Streptophyta</taxon>
        <taxon>Embryophyta</taxon>
        <taxon>Tracheophyta</taxon>
        <taxon>Spermatophyta</taxon>
        <taxon>Magnoliopsida</taxon>
        <taxon>eudicotyledons</taxon>
        <taxon>Gunneridae</taxon>
        <taxon>Pentapetalae</taxon>
        <taxon>rosids</taxon>
        <taxon>malvids</taxon>
        <taxon>Malvales</taxon>
        <taxon>Malvaceae</taxon>
        <taxon>Malvoideae</taxon>
        <taxon>Gossypium</taxon>
    </lineage>
</organism>
<dbReference type="AlphaFoldDB" id="A0A0B0NUT4"/>
<evidence type="ECO:0000313" key="2">
    <source>
        <dbReference type="Proteomes" id="UP000032142"/>
    </source>
</evidence>
<dbReference type="EMBL" id="KN402287">
    <property type="protein sequence ID" value="KHG14796.1"/>
    <property type="molecule type" value="Genomic_DNA"/>
</dbReference>
<accession>A0A0B0NUT4</accession>